<evidence type="ECO:0000313" key="10">
    <source>
        <dbReference type="Proteomes" id="UP000612680"/>
    </source>
</evidence>
<accession>A0ABX7IDY9</accession>
<dbReference type="InterPro" id="IPR050250">
    <property type="entry name" value="Macrolide_Exporter_MacB"/>
</dbReference>
<dbReference type="EMBL" id="CP056775">
    <property type="protein sequence ID" value="QRR04205.1"/>
    <property type="molecule type" value="Genomic_DNA"/>
</dbReference>
<evidence type="ECO:0000313" key="9">
    <source>
        <dbReference type="EMBL" id="QRR04205.1"/>
    </source>
</evidence>
<dbReference type="InterPro" id="IPR025857">
    <property type="entry name" value="MacB_PCD"/>
</dbReference>
<feature type="transmembrane region" description="Helical" evidence="6">
    <location>
        <begin position="507"/>
        <end position="526"/>
    </location>
</feature>
<keyword evidence="3 6" id="KW-0812">Transmembrane</keyword>
<evidence type="ECO:0000256" key="4">
    <source>
        <dbReference type="ARBA" id="ARBA00022989"/>
    </source>
</evidence>
<dbReference type="InterPro" id="IPR047699">
    <property type="entry name" value="Permease_put_prefix"/>
</dbReference>
<dbReference type="Pfam" id="PF02687">
    <property type="entry name" value="FtsX"/>
    <property type="match status" value="1"/>
</dbReference>
<evidence type="ECO:0000256" key="2">
    <source>
        <dbReference type="ARBA" id="ARBA00022475"/>
    </source>
</evidence>
<keyword evidence="5 6" id="KW-0472">Membrane</keyword>
<proteinExistence type="predicted"/>
<feature type="transmembrane region" description="Helical" evidence="6">
    <location>
        <begin position="410"/>
        <end position="435"/>
    </location>
</feature>
<keyword evidence="10" id="KW-1185">Reference proteome</keyword>
<feature type="transmembrane region" description="Helical" evidence="6">
    <location>
        <begin position="458"/>
        <end position="481"/>
    </location>
</feature>
<reference evidence="9 10" key="1">
    <citation type="submission" date="2020-06" db="EMBL/GenBank/DDBJ databases">
        <title>Dyadobacter sandarakinus sp. nov., isolated from the soil of the Arctic Yellow River Station.</title>
        <authorList>
            <person name="Zhang Y."/>
            <person name="Peng F."/>
        </authorList>
    </citation>
    <scope>NUCLEOTIDE SEQUENCE [LARGE SCALE GENOMIC DNA]</scope>
    <source>
        <strain evidence="9 10">Q3-56</strain>
    </source>
</reference>
<dbReference type="Pfam" id="PF12704">
    <property type="entry name" value="MacB_PCD"/>
    <property type="match status" value="1"/>
</dbReference>
<feature type="transmembrane region" description="Helical" evidence="6">
    <location>
        <begin position="103"/>
        <end position="125"/>
    </location>
</feature>
<evidence type="ECO:0000256" key="3">
    <source>
        <dbReference type="ARBA" id="ARBA00022692"/>
    </source>
</evidence>
<feature type="transmembrane region" description="Helical" evidence="6">
    <location>
        <begin position="849"/>
        <end position="871"/>
    </location>
</feature>
<feature type="domain" description="MacB-like periplasmic core" evidence="8">
    <location>
        <begin position="103"/>
        <end position="320"/>
    </location>
</feature>
<feature type="transmembrane region" description="Helical" evidence="6">
    <location>
        <begin position="364"/>
        <end position="385"/>
    </location>
</feature>
<evidence type="ECO:0000259" key="8">
    <source>
        <dbReference type="Pfam" id="PF12704"/>
    </source>
</evidence>
<organism evidence="9 10">
    <name type="scientific">Dyadobacter sandarakinus</name>
    <dbReference type="NCBI Taxonomy" id="2747268"/>
    <lineage>
        <taxon>Bacteria</taxon>
        <taxon>Pseudomonadati</taxon>
        <taxon>Bacteroidota</taxon>
        <taxon>Cytophagia</taxon>
        <taxon>Cytophagales</taxon>
        <taxon>Spirosomataceae</taxon>
        <taxon>Dyadobacter</taxon>
    </lineage>
</organism>
<comment type="subcellular location">
    <subcellularLocation>
        <location evidence="1">Cell membrane</location>
        <topology evidence="1">Multi-pass membrane protein</topology>
    </subcellularLocation>
</comment>
<evidence type="ECO:0000256" key="6">
    <source>
        <dbReference type="SAM" id="Phobius"/>
    </source>
</evidence>
<feature type="transmembrane region" description="Helical" evidence="6">
    <location>
        <begin position="801"/>
        <end position="829"/>
    </location>
</feature>
<dbReference type="PANTHER" id="PTHR30572">
    <property type="entry name" value="MEMBRANE COMPONENT OF TRANSPORTER-RELATED"/>
    <property type="match status" value="1"/>
</dbReference>
<evidence type="ECO:0000256" key="1">
    <source>
        <dbReference type="ARBA" id="ARBA00004651"/>
    </source>
</evidence>
<dbReference type="NCBIfam" id="NF038404">
    <property type="entry name" value="perm_prefix_2"/>
    <property type="match status" value="1"/>
</dbReference>
<dbReference type="Proteomes" id="UP000612680">
    <property type="component" value="Chromosome"/>
</dbReference>
<keyword evidence="4 6" id="KW-1133">Transmembrane helix</keyword>
<gene>
    <name evidence="9" type="ORF">HWI92_14795</name>
</gene>
<feature type="domain" description="ABC3 transporter permease C-terminal" evidence="7">
    <location>
        <begin position="768"/>
        <end position="876"/>
    </location>
</feature>
<evidence type="ECO:0000259" key="7">
    <source>
        <dbReference type="Pfam" id="PF02687"/>
    </source>
</evidence>
<name>A0ABX7IDY9_9BACT</name>
<dbReference type="InterPro" id="IPR003838">
    <property type="entry name" value="ABC3_permease_C"/>
</dbReference>
<protein>
    <submittedName>
        <fullName evidence="9">ABC transporter permease</fullName>
    </submittedName>
</protein>
<feature type="transmembrane region" description="Helical" evidence="6">
    <location>
        <begin position="765"/>
        <end position="789"/>
    </location>
</feature>
<evidence type="ECO:0000256" key="5">
    <source>
        <dbReference type="ARBA" id="ARBA00023136"/>
    </source>
</evidence>
<keyword evidence="2" id="KW-1003">Cell membrane</keyword>
<sequence length="888" mass="99129">MKNQNLPRQPHPPNWLVRLATAICAPHLREELIGDMHERFTVYVSKYGGPKARLLFARETLGLVRWCIVRRQSAGFAPAYHFRMLRNYFRIGRRVLIKNRGYTLIHLTGLALGLWACMIVATVVIDSLSYDRQWTHADDIYRVIHVRKMGEGLLERSTSSPAALPAEMQKLFPEVVSWSSVNGYDYYFKVHPDDPAGHTTHVLSADSGIVGMLGIKVVAGSLRTDGNNLALTRSVAGKLFPGQDAIGRTLWQIPKYGDKANAYQVTALIEDLPYNSHLRTDAIHLNQTKPQVLSNTGYMSFERNYILLHPRTNAASLARKVNKWYTGFMKGNDLSGFEFQPVKDVYLHSDFAEGQSVRADANSIYIFMGVAALLLFIACVNFVNLSTARAFTRIKEASVRKILSGSRMQLIMQSLAETLTIFAVAVAIAMIAYFFSLQEVEGFLGHHLVQTFTTHTHLAAWAVLLVLITALFTGIYPAWLISGFKPSHTLRGLLSHTFGLNTLRKGLVVMQFSISIVVLLATIVVWRQLSLMEHKDLGYDKKNLLSIDQVSWDGKGAAFKSELLRIAGAQRASISLWRPTDGGGYMSKEVDDPADTKSRIRVWFIAGDLDLAETLGLRLSGGRLLSPGFGADAINADSMQRADFGAFEQAATRQSSLITRSAARILNIKTLNRMIPSAKTVPVGMIDDFNNESLYEPIKPTIIVGHRDVQYGGMFIRITPGTEKQTTRAIRSLWKKFYPAKMLTINPVEELLSKQYEAEGRLRQLFLFFSGLTMFLSALGIFGLVVQAGEQRSKEMSIRKVLGASVTGIVTLLTKDFVRLVVFAILLATPVGWYTLQNWLERYPYRTQLHWWIFAVTGAGALFITVLTVGVQAARTALSNPVKSLRNE</sequence>
<dbReference type="PANTHER" id="PTHR30572:SF18">
    <property type="entry name" value="ABC-TYPE MACROLIDE FAMILY EXPORT SYSTEM PERMEASE COMPONENT 2"/>
    <property type="match status" value="1"/>
</dbReference>